<sequence length="111" mass="12343">MESISINLRINGKNKKFVTPNFISGKLFREAAEIAEDIESTDPERIYTEKQIEFICAAFGNKFSTDDFENGIDARLVTRTIYGTANYVLGNIAEASQILNPDSKDGEESGK</sequence>
<evidence type="ECO:0000313" key="2">
    <source>
        <dbReference type="Proteomes" id="UP001066455"/>
    </source>
</evidence>
<dbReference type="AlphaFoldDB" id="A0AA90J7N3"/>
<evidence type="ECO:0008006" key="3">
    <source>
        <dbReference type="Google" id="ProtNLM"/>
    </source>
</evidence>
<name>A0AA90J7N3_9BACI</name>
<reference evidence="1" key="1">
    <citation type="submission" date="2022-02" db="EMBL/GenBank/DDBJ databases">
        <title>Crop Bioprotection Bacillus Genome Sequencing.</title>
        <authorList>
            <person name="Dunlap C."/>
        </authorList>
    </citation>
    <scope>NUCLEOTIDE SEQUENCE</scope>
    <source>
        <strain evidence="1">T20C14</strain>
    </source>
</reference>
<dbReference type="EMBL" id="JALAXI010000010">
    <property type="protein sequence ID" value="MCY9280837.1"/>
    <property type="molecule type" value="Genomic_DNA"/>
</dbReference>
<dbReference type="InterPro" id="IPR057006">
    <property type="entry name" value="Phage_TAC_19"/>
</dbReference>
<organism evidence="1 2">
    <name type="scientific">Bacillus haynesii</name>
    <dbReference type="NCBI Taxonomy" id="1925021"/>
    <lineage>
        <taxon>Bacteria</taxon>
        <taxon>Bacillati</taxon>
        <taxon>Bacillota</taxon>
        <taxon>Bacilli</taxon>
        <taxon>Bacillales</taxon>
        <taxon>Bacillaceae</taxon>
        <taxon>Bacillus</taxon>
    </lineage>
</organism>
<dbReference type="Proteomes" id="UP001066455">
    <property type="component" value="Unassembled WGS sequence"/>
</dbReference>
<comment type="caution">
    <text evidence="1">The sequence shown here is derived from an EMBL/GenBank/DDBJ whole genome shotgun (WGS) entry which is preliminary data.</text>
</comment>
<evidence type="ECO:0000313" key="1">
    <source>
        <dbReference type="EMBL" id="MCY9280837.1"/>
    </source>
</evidence>
<dbReference type="RefSeq" id="WP_268305412.1">
    <property type="nucleotide sequence ID" value="NZ_JALALL010000007.1"/>
</dbReference>
<dbReference type="NCBIfam" id="NF047360">
    <property type="entry name" value="tail_chap_PVL"/>
    <property type="match status" value="1"/>
</dbReference>
<gene>
    <name evidence="1" type="ORF">MOE73_12255</name>
</gene>
<protein>
    <recommendedName>
        <fullName evidence="3">Phage protein</fullName>
    </recommendedName>
</protein>
<dbReference type="Pfam" id="PF23857">
    <property type="entry name" value="Phage_TAC_19"/>
    <property type="match status" value="1"/>
</dbReference>
<accession>A0AA90J7N3</accession>
<proteinExistence type="predicted"/>